<dbReference type="RefSeq" id="XP_009854748.1">
    <property type="nucleotide sequence ID" value="XM_009856446.1"/>
</dbReference>
<dbReference type="EMBL" id="GL891307">
    <property type="protein sequence ID" value="EGO54843.1"/>
    <property type="molecule type" value="Genomic_DNA"/>
</dbReference>
<dbReference type="HOGENOM" id="CLU_2622626_0_0_1"/>
<accession>F8MVZ5</accession>
<reference evidence="2" key="1">
    <citation type="journal article" date="2011" name="Genetics">
        <title>Massive changes in genome architecture accompany the transition to self-fertility in the filamentous fungus Neurospora tetrasperma.</title>
        <authorList>
            <person name="Ellison C.E."/>
            <person name="Stajich J.E."/>
            <person name="Jacobson D.J."/>
            <person name="Natvig D.O."/>
            <person name="Lapidus A."/>
            <person name="Foster B."/>
            <person name="Aerts A."/>
            <person name="Riley R."/>
            <person name="Lindquist E.A."/>
            <person name="Grigoriev I.V."/>
            <person name="Taylor J.W."/>
        </authorList>
    </citation>
    <scope>NUCLEOTIDE SEQUENCE [LARGE SCALE GENOMIC DNA]</scope>
    <source>
        <strain evidence="2">FGSC 2508 / P0657</strain>
    </source>
</reference>
<proteinExistence type="predicted"/>
<protein>
    <submittedName>
        <fullName evidence="1">Uncharacterized protein</fullName>
    </submittedName>
</protein>
<name>F8MVZ5_NEUT8</name>
<dbReference type="AlphaFoldDB" id="F8MVZ5"/>
<keyword evidence="2" id="KW-1185">Reference proteome</keyword>
<gene>
    <name evidence="1" type="ORF">NEUTE1DRAFT_118328</name>
</gene>
<evidence type="ECO:0000313" key="1">
    <source>
        <dbReference type="EMBL" id="EGO54843.1"/>
    </source>
</evidence>
<evidence type="ECO:0000313" key="2">
    <source>
        <dbReference type="Proteomes" id="UP000008065"/>
    </source>
</evidence>
<organism evidence="1 2">
    <name type="scientific">Neurospora tetrasperma (strain FGSC 2508 / ATCC MYA-4615 / P0657)</name>
    <dbReference type="NCBI Taxonomy" id="510951"/>
    <lineage>
        <taxon>Eukaryota</taxon>
        <taxon>Fungi</taxon>
        <taxon>Dikarya</taxon>
        <taxon>Ascomycota</taxon>
        <taxon>Pezizomycotina</taxon>
        <taxon>Sordariomycetes</taxon>
        <taxon>Sordariomycetidae</taxon>
        <taxon>Sordariales</taxon>
        <taxon>Sordariaceae</taxon>
        <taxon>Neurospora</taxon>
    </lineage>
</organism>
<dbReference type="VEuPathDB" id="FungiDB:NEUTE1DRAFT_118328"/>
<dbReference type="GeneID" id="20823535"/>
<sequence length="78" mass="8930">MHIIGQYPYRLCLIALEVKNQCPESIRYVLLYCQCKFALPRCCHERQRASREAGCIQNGLKGKLKSAKMKQSVNVADN</sequence>
<dbReference type="Proteomes" id="UP000008065">
    <property type="component" value="Unassembled WGS sequence"/>
</dbReference>
<dbReference type="KEGG" id="nte:NEUTE1DRAFT118328"/>